<protein>
    <submittedName>
        <fullName evidence="1">Uncharacterized protein</fullName>
    </submittedName>
</protein>
<evidence type="ECO:0000313" key="1">
    <source>
        <dbReference type="EMBL" id="RHE89444.1"/>
    </source>
</evidence>
<dbReference type="AlphaFoldDB" id="A0A3R6FDQ1"/>
<dbReference type="EMBL" id="QSKW01000067">
    <property type="protein sequence ID" value="RHE89444.1"/>
    <property type="molecule type" value="Genomic_DNA"/>
</dbReference>
<comment type="caution">
    <text evidence="1">The sequence shown here is derived from an EMBL/GenBank/DDBJ whole genome shotgun (WGS) entry which is preliminary data.</text>
</comment>
<gene>
    <name evidence="1" type="ORF">DW707_18340</name>
</gene>
<accession>A0A3R6FDQ1</accession>
<organism evidence="1 2">
    <name type="scientific">Roseburia inulinivorans</name>
    <dbReference type="NCBI Taxonomy" id="360807"/>
    <lineage>
        <taxon>Bacteria</taxon>
        <taxon>Bacillati</taxon>
        <taxon>Bacillota</taxon>
        <taxon>Clostridia</taxon>
        <taxon>Lachnospirales</taxon>
        <taxon>Lachnospiraceae</taxon>
        <taxon>Roseburia</taxon>
    </lineage>
</organism>
<name>A0A3R6FDQ1_9FIRM</name>
<evidence type="ECO:0000313" key="2">
    <source>
        <dbReference type="Proteomes" id="UP000286271"/>
    </source>
</evidence>
<dbReference type="Proteomes" id="UP000286271">
    <property type="component" value="Unassembled WGS sequence"/>
</dbReference>
<sequence>MAEGGSILCCRPLDYRTAKTGGAVNGGAFAPFILTVDRLGWVCYKFYLFMICRKNFLPKQKLQSRLQ</sequence>
<reference evidence="1 2" key="1">
    <citation type="submission" date="2018-08" db="EMBL/GenBank/DDBJ databases">
        <title>A genome reference for cultivated species of the human gut microbiota.</title>
        <authorList>
            <person name="Zou Y."/>
            <person name="Xue W."/>
            <person name="Luo G."/>
        </authorList>
    </citation>
    <scope>NUCLEOTIDE SEQUENCE [LARGE SCALE GENOMIC DNA]</scope>
    <source>
        <strain evidence="1 2">AM27-11</strain>
    </source>
</reference>
<proteinExistence type="predicted"/>